<evidence type="ECO:0000256" key="2">
    <source>
        <dbReference type="SAM" id="Phobius"/>
    </source>
</evidence>
<organism evidence="4 5">
    <name type="scientific">Stephania yunnanensis</name>
    <dbReference type="NCBI Taxonomy" id="152371"/>
    <lineage>
        <taxon>Eukaryota</taxon>
        <taxon>Viridiplantae</taxon>
        <taxon>Streptophyta</taxon>
        <taxon>Embryophyta</taxon>
        <taxon>Tracheophyta</taxon>
        <taxon>Spermatophyta</taxon>
        <taxon>Magnoliopsida</taxon>
        <taxon>Ranunculales</taxon>
        <taxon>Menispermaceae</taxon>
        <taxon>Menispermoideae</taxon>
        <taxon>Cissampelideae</taxon>
        <taxon>Stephania</taxon>
    </lineage>
</organism>
<comment type="caution">
    <text evidence="4">The sequence shown here is derived from an EMBL/GenBank/DDBJ whole genome shotgun (WGS) entry which is preliminary data.</text>
</comment>
<keyword evidence="2" id="KW-1133">Transmembrane helix</keyword>
<dbReference type="EMBL" id="JBBNAF010000007">
    <property type="protein sequence ID" value="KAK9128109.1"/>
    <property type="molecule type" value="Genomic_DNA"/>
</dbReference>
<keyword evidence="3" id="KW-0732">Signal</keyword>
<dbReference type="PANTHER" id="PTHR36721:SF15">
    <property type="entry name" value="EN_SPM-LIKE TRANSPOSON PROTEIN"/>
    <property type="match status" value="1"/>
</dbReference>
<feature type="chain" id="PRO_5042997902" evidence="3">
    <location>
        <begin position="28"/>
        <end position="178"/>
    </location>
</feature>
<keyword evidence="5" id="KW-1185">Reference proteome</keyword>
<protein>
    <submittedName>
        <fullName evidence="4">Uncharacterized protein</fullName>
    </submittedName>
</protein>
<keyword evidence="2" id="KW-0472">Membrane</keyword>
<dbReference type="AlphaFoldDB" id="A0AAP0P2V6"/>
<reference evidence="4 5" key="1">
    <citation type="submission" date="2024-01" db="EMBL/GenBank/DDBJ databases">
        <title>Genome assemblies of Stephania.</title>
        <authorList>
            <person name="Yang L."/>
        </authorList>
    </citation>
    <scope>NUCLEOTIDE SEQUENCE [LARGE SCALE GENOMIC DNA]</scope>
    <source>
        <strain evidence="4">YNDBR</strain>
        <tissue evidence="4">Leaf</tissue>
    </source>
</reference>
<accession>A0AAP0P2V6</accession>
<feature type="region of interest" description="Disordered" evidence="1">
    <location>
        <begin position="29"/>
        <end position="132"/>
    </location>
</feature>
<gene>
    <name evidence="4" type="ORF">Syun_016906</name>
</gene>
<feature type="transmembrane region" description="Helical" evidence="2">
    <location>
        <begin position="137"/>
        <end position="158"/>
    </location>
</feature>
<feature type="compositionally biased region" description="Low complexity" evidence="1">
    <location>
        <begin position="39"/>
        <end position="58"/>
    </location>
</feature>
<evidence type="ECO:0000313" key="5">
    <source>
        <dbReference type="Proteomes" id="UP001420932"/>
    </source>
</evidence>
<dbReference type="PANTHER" id="PTHR36721">
    <property type="entry name" value="PROLINE-RICH FAMILY PROTEIN"/>
    <property type="match status" value="1"/>
</dbReference>
<dbReference type="Proteomes" id="UP001420932">
    <property type="component" value="Unassembled WGS sequence"/>
</dbReference>
<evidence type="ECO:0000256" key="1">
    <source>
        <dbReference type="SAM" id="MobiDB-lite"/>
    </source>
</evidence>
<evidence type="ECO:0000256" key="3">
    <source>
        <dbReference type="SAM" id="SignalP"/>
    </source>
</evidence>
<keyword evidence="2" id="KW-0812">Transmembrane</keyword>
<dbReference type="PRINTS" id="PR01217">
    <property type="entry name" value="PRICHEXTENSN"/>
</dbReference>
<feature type="signal peptide" evidence="3">
    <location>
        <begin position="1"/>
        <end position="27"/>
    </location>
</feature>
<feature type="compositionally biased region" description="Pro residues" evidence="1">
    <location>
        <begin position="81"/>
        <end position="108"/>
    </location>
</feature>
<name>A0AAP0P2V6_9MAGN</name>
<sequence>MAMPKVSTLSLLFGLILLFADLTLIAAVDPPATSPAAPPEAADNNTAPAPAPSSDVPSPDQPSPPTPDSPSPSPSQVATSPPAPSPSSPSPSPSPTPSPSPSPTPSPADPSDISHADDTAGGEEESGSKGMSAGKKAGIVIGVIVGAGLVVVGGMVYMKRKENVRRSQYGYSARSSFI</sequence>
<proteinExistence type="predicted"/>
<feature type="compositionally biased region" description="Pro residues" evidence="1">
    <location>
        <begin position="59"/>
        <end position="73"/>
    </location>
</feature>
<evidence type="ECO:0000313" key="4">
    <source>
        <dbReference type="EMBL" id="KAK9128109.1"/>
    </source>
</evidence>